<keyword evidence="2" id="KW-0614">Plasmid</keyword>
<dbReference type="EMBL" id="CP072135">
    <property type="protein sequence ID" value="QTH73445.1"/>
    <property type="molecule type" value="Genomic_DNA"/>
</dbReference>
<evidence type="ECO:0000313" key="3">
    <source>
        <dbReference type="Proteomes" id="UP000664904"/>
    </source>
</evidence>
<gene>
    <name evidence="2" type="ORF">J5O05_18270</name>
</gene>
<feature type="chain" id="PRO_5037308567" description="Orphan protein" evidence="1">
    <location>
        <begin position="22"/>
        <end position="164"/>
    </location>
</feature>
<organism evidence="2 3">
    <name type="scientific">Pseudoalteromonas xiamenensis</name>
    <dbReference type="NCBI Taxonomy" id="882626"/>
    <lineage>
        <taxon>Bacteria</taxon>
        <taxon>Pseudomonadati</taxon>
        <taxon>Pseudomonadota</taxon>
        <taxon>Gammaproteobacteria</taxon>
        <taxon>Alteromonadales</taxon>
        <taxon>Pseudoalteromonadaceae</taxon>
        <taxon>Pseudoalteromonas</taxon>
    </lineage>
</organism>
<protein>
    <recommendedName>
        <fullName evidence="4">Orphan protein</fullName>
    </recommendedName>
</protein>
<name>A0A975DLW0_9GAMM</name>
<dbReference type="RefSeq" id="WP_208845057.1">
    <property type="nucleotide sequence ID" value="NZ_CP072135.1"/>
</dbReference>
<accession>A0A975DLW0</accession>
<keyword evidence="3" id="KW-1185">Reference proteome</keyword>
<evidence type="ECO:0000313" key="2">
    <source>
        <dbReference type="EMBL" id="QTH73445.1"/>
    </source>
</evidence>
<sequence>MKTLAQLILSCFLFYSCLTTAKQEVVEANCEDIQYQLFLLSVAMTSKQHPNLKALDAIKTSLLDLHSYHCRDGSSFIIEKSAMQSKSLPFTIKGQTFQDESMQRAWESHYVLPEKCREKNSDLSTLVWCSEDKKKQRQRFILNWQSNKEIRKTISLVARNVILD</sequence>
<feature type="signal peptide" evidence="1">
    <location>
        <begin position="1"/>
        <end position="21"/>
    </location>
</feature>
<dbReference type="PROSITE" id="PS51257">
    <property type="entry name" value="PROKAR_LIPOPROTEIN"/>
    <property type="match status" value="1"/>
</dbReference>
<evidence type="ECO:0000256" key="1">
    <source>
        <dbReference type="SAM" id="SignalP"/>
    </source>
</evidence>
<keyword evidence="1" id="KW-0732">Signal</keyword>
<evidence type="ECO:0008006" key="4">
    <source>
        <dbReference type="Google" id="ProtNLM"/>
    </source>
</evidence>
<dbReference type="AlphaFoldDB" id="A0A975DLW0"/>
<geneLocation type="plasmid" evidence="2 3">
    <name>unnamed5</name>
</geneLocation>
<dbReference type="Proteomes" id="UP000664904">
    <property type="component" value="Plasmid unnamed5"/>
</dbReference>
<reference evidence="2" key="1">
    <citation type="submission" date="2021-03" db="EMBL/GenBank/DDBJ databases">
        <title>Complete Genome of Pseudoalteromonas xiamenensis STKMTI.2, a new potential marine bacterium producing anti-Vibrio compounds.</title>
        <authorList>
            <person name="Handayani D.P."/>
            <person name="Isnansetyo A."/>
            <person name="Istiqomah I."/>
            <person name="Jumina J."/>
        </authorList>
    </citation>
    <scope>NUCLEOTIDE SEQUENCE</scope>
    <source>
        <strain evidence="2">STKMTI.2</strain>
        <plasmid evidence="2">unnamed5</plasmid>
    </source>
</reference>
<proteinExistence type="predicted"/>
<dbReference type="KEGG" id="pxi:J5O05_18270"/>